<accession>A0A7G9QMW7</accession>
<dbReference type="EMBL" id="CP060723">
    <property type="protein sequence ID" value="QNN44692.1"/>
    <property type="molecule type" value="Genomic_DNA"/>
</dbReference>
<dbReference type="KEGG" id="proe:H9L23_11710"/>
<proteinExistence type="predicted"/>
<dbReference type="Proteomes" id="UP000515806">
    <property type="component" value="Chromosome"/>
</dbReference>
<dbReference type="PROSITE" id="PS51257">
    <property type="entry name" value="PROKAR_LIPOPROTEIN"/>
    <property type="match status" value="1"/>
</dbReference>
<reference evidence="1 2" key="1">
    <citation type="submission" date="2020-08" db="EMBL/GenBank/DDBJ databases">
        <title>Genome sequence of Pedobacter roseus KACC 11594T.</title>
        <authorList>
            <person name="Hyun D.-W."/>
            <person name="Bae J.-W."/>
        </authorList>
    </citation>
    <scope>NUCLEOTIDE SEQUENCE [LARGE SCALE GENOMIC DNA]</scope>
    <source>
        <strain evidence="1 2">KACC 11594</strain>
    </source>
</reference>
<protein>
    <submittedName>
        <fullName evidence="1">Uncharacterized protein</fullName>
    </submittedName>
</protein>
<dbReference type="AlphaFoldDB" id="A0A7G9QMW7"/>
<gene>
    <name evidence="1" type="ORF">H9L23_11710</name>
</gene>
<evidence type="ECO:0000313" key="2">
    <source>
        <dbReference type="Proteomes" id="UP000515806"/>
    </source>
</evidence>
<dbReference type="RefSeq" id="WP_187595123.1">
    <property type="nucleotide sequence ID" value="NZ_CP060723.1"/>
</dbReference>
<name>A0A7G9QMW7_9SPHI</name>
<sequence length="285" mass="30789">MNKKKTLIYLSATLLFFASCKKDESASESETSTFKNKGNGKLANVPGAGQGMDITQTGPNQYYSSLGGGVTFNAITYYSGPYQNGEAALEIFGASPQEPGAQVLTVGPYIVLTRFLNGTPANFSTGYSNFSQAYSDFFTKAIDPLTGSPKQAQRPKLNDYLPESYSEGGPNQVVYKGIVVRSKNSPTTLTIVDASTNVTPYLSQMYELFPDLVRNGVRYDITGNAKGTAVGPIMGVTAVELSTNKNVPIYGFTGTYHKDSTGTIIINNLRIYLTSEDFFDYQGSL</sequence>
<organism evidence="1 2">
    <name type="scientific">Pedobacter roseus</name>
    <dbReference type="NCBI Taxonomy" id="336820"/>
    <lineage>
        <taxon>Bacteria</taxon>
        <taxon>Pseudomonadati</taxon>
        <taxon>Bacteroidota</taxon>
        <taxon>Sphingobacteriia</taxon>
        <taxon>Sphingobacteriales</taxon>
        <taxon>Sphingobacteriaceae</taxon>
        <taxon>Pedobacter</taxon>
    </lineage>
</organism>
<evidence type="ECO:0000313" key="1">
    <source>
        <dbReference type="EMBL" id="QNN44692.1"/>
    </source>
</evidence>
<keyword evidence="2" id="KW-1185">Reference proteome</keyword>